<dbReference type="FunFam" id="4.10.75.10:FF:000001">
    <property type="entry name" value="Anosmin 1"/>
    <property type="match status" value="4"/>
</dbReference>
<feature type="domain" description="Antistasin-like" evidence="3">
    <location>
        <begin position="343"/>
        <end position="368"/>
    </location>
</feature>
<feature type="domain" description="WAP" evidence="4">
    <location>
        <begin position="1030"/>
        <end position="1081"/>
    </location>
</feature>
<dbReference type="OrthoDB" id="10021323at2759"/>
<evidence type="ECO:0000313" key="6">
    <source>
        <dbReference type="Proteomes" id="UP000007110"/>
    </source>
</evidence>
<organism evidence="5 6">
    <name type="scientific">Strongylocentrotus purpuratus</name>
    <name type="common">Purple sea urchin</name>
    <dbReference type="NCBI Taxonomy" id="7668"/>
    <lineage>
        <taxon>Eukaryota</taxon>
        <taxon>Metazoa</taxon>
        <taxon>Echinodermata</taxon>
        <taxon>Eleutherozoa</taxon>
        <taxon>Echinozoa</taxon>
        <taxon>Echinoidea</taxon>
        <taxon>Euechinoidea</taxon>
        <taxon>Echinacea</taxon>
        <taxon>Camarodonta</taxon>
        <taxon>Echinidea</taxon>
        <taxon>Strongylocentrotidae</taxon>
        <taxon>Strongylocentrotus</taxon>
    </lineage>
</organism>
<dbReference type="KEGG" id="spu:590178"/>
<dbReference type="Proteomes" id="UP000007110">
    <property type="component" value="Unassembled WGS sequence"/>
</dbReference>
<dbReference type="InterPro" id="IPR008197">
    <property type="entry name" value="WAP_dom"/>
</dbReference>
<dbReference type="PROSITE" id="PS51252">
    <property type="entry name" value="ANTISTASIN"/>
    <property type="match status" value="12"/>
</dbReference>
<dbReference type="PANTHER" id="PTHR19441:SF30">
    <property type="entry name" value="ELAFIN"/>
    <property type="match status" value="1"/>
</dbReference>
<evidence type="ECO:0000259" key="4">
    <source>
        <dbReference type="PROSITE" id="PS51390"/>
    </source>
</evidence>
<keyword evidence="6" id="KW-1185">Reference proteome</keyword>
<feature type="domain" description="WAP" evidence="4">
    <location>
        <begin position="139"/>
        <end position="184"/>
    </location>
</feature>
<feature type="domain" description="WAP" evidence="4">
    <location>
        <begin position="1305"/>
        <end position="1353"/>
    </location>
</feature>
<dbReference type="GO" id="GO:0004867">
    <property type="term" value="F:serine-type endopeptidase inhibitor activity"/>
    <property type="evidence" value="ECO:0000318"/>
    <property type="project" value="GO_Central"/>
</dbReference>
<feature type="domain" description="Antistasin-like" evidence="3">
    <location>
        <begin position="527"/>
        <end position="554"/>
    </location>
</feature>
<dbReference type="InterPro" id="IPR036645">
    <property type="entry name" value="Elafin-like_sf"/>
</dbReference>
<feature type="domain" description="Antistasin-like" evidence="3">
    <location>
        <begin position="1146"/>
        <end position="1171"/>
    </location>
</feature>
<feature type="domain" description="WAP" evidence="4">
    <location>
        <begin position="1206"/>
        <end position="1255"/>
    </location>
</feature>
<dbReference type="Pfam" id="PF02822">
    <property type="entry name" value="Antistasin"/>
    <property type="match status" value="12"/>
</dbReference>
<feature type="domain" description="WAP" evidence="4">
    <location>
        <begin position="288"/>
        <end position="339"/>
    </location>
</feature>
<reference evidence="6" key="1">
    <citation type="submission" date="2015-02" db="EMBL/GenBank/DDBJ databases">
        <title>Genome sequencing for Strongylocentrotus purpuratus.</title>
        <authorList>
            <person name="Murali S."/>
            <person name="Liu Y."/>
            <person name="Vee V."/>
            <person name="English A."/>
            <person name="Wang M."/>
            <person name="Skinner E."/>
            <person name="Han Y."/>
            <person name="Muzny D.M."/>
            <person name="Worley K.C."/>
            <person name="Gibbs R.A."/>
        </authorList>
    </citation>
    <scope>NUCLEOTIDE SEQUENCE</scope>
</reference>
<feature type="domain" description="WAP" evidence="4">
    <location>
        <begin position="1354"/>
        <end position="1401"/>
    </location>
</feature>
<feature type="domain" description="WAP" evidence="4">
    <location>
        <begin position="980"/>
        <end position="1027"/>
    </location>
</feature>
<dbReference type="InterPro" id="IPR011061">
    <property type="entry name" value="Hirudin/antistatin"/>
</dbReference>
<dbReference type="Pfam" id="PF00095">
    <property type="entry name" value="WAP"/>
    <property type="match status" value="19"/>
</dbReference>
<evidence type="ECO:0000256" key="2">
    <source>
        <dbReference type="ARBA" id="ARBA00023157"/>
    </source>
</evidence>
<feature type="domain" description="WAP" evidence="4">
    <location>
        <begin position="843"/>
        <end position="892"/>
    </location>
</feature>
<dbReference type="OMA" id="MFCPSGF"/>
<feature type="domain" description="WAP" evidence="4">
    <location>
        <begin position="63"/>
        <end position="110"/>
    </location>
</feature>
<dbReference type="GO" id="GO:0045087">
    <property type="term" value="P:innate immune response"/>
    <property type="evidence" value="ECO:0000318"/>
    <property type="project" value="GO_Central"/>
</dbReference>
<feature type="domain" description="WAP" evidence="4">
    <location>
        <begin position="1257"/>
        <end position="1304"/>
    </location>
</feature>
<proteinExistence type="predicted"/>
<feature type="domain" description="Antistasin-like" evidence="3">
    <location>
        <begin position="649"/>
        <end position="674"/>
    </location>
</feature>
<dbReference type="SMART" id="SM00217">
    <property type="entry name" value="WAP"/>
    <property type="match status" value="19"/>
</dbReference>
<feature type="domain" description="Antistasin-like" evidence="3">
    <location>
        <begin position="1082"/>
        <end position="1108"/>
    </location>
</feature>
<dbReference type="InParanoid" id="A0A7M7NLR5"/>
<evidence type="ECO:0000259" key="3">
    <source>
        <dbReference type="PROSITE" id="PS51252"/>
    </source>
</evidence>
<dbReference type="Gene3D" id="2.10.22.10">
    <property type="entry name" value="Antistasin, domain 1"/>
    <property type="match status" value="9"/>
</dbReference>
<feature type="domain" description="WAP" evidence="4">
    <location>
        <begin position="895"/>
        <end position="944"/>
    </location>
</feature>
<feature type="domain" description="Antistasin-like" evidence="3">
    <location>
        <begin position="764"/>
        <end position="789"/>
    </location>
</feature>
<accession>A0A7M7NLR5</accession>
<feature type="domain" description="Antistasin-like" evidence="3">
    <location>
        <begin position="616"/>
        <end position="641"/>
    </location>
</feature>
<feature type="domain" description="WAP" evidence="4">
    <location>
        <begin position="372"/>
        <end position="419"/>
    </location>
</feature>
<dbReference type="SMART" id="SM00289">
    <property type="entry name" value="WR1"/>
    <property type="match status" value="14"/>
</dbReference>
<feature type="domain" description="Antistasin-like" evidence="3">
    <location>
        <begin position="951"/>
        <end position="976"/>
    </location>
</feature>
<feature type="domain" description="WAP" evidence="4">
    <location>
        <begin position="422"/>
        <end position="470"/>
    </location>
</feature>
<dbReference type="PROSITE" id="PS51390">
    <property type="entry name" value="WAP"/>
    <property type="match status" value="19"/>
</dbReference>
<feature type="domain" description="WAP" evidence="4">
    <location>
        <begin position="710"/>
        <end position="758"/>
    </location>
</feature>
<dbReference type="EnsemblMetazoa" id="XM_030981655">
    <property type="protein sequence ID" value="XP_030837515"/>
    <property type="gene ID" value="LOC590178"/>
</dbReference>
<reference evidence="5" key="2">
    <citation type="submission" date="2021-01" db="UniProtKB">
        <authorList>
            <consortium name="EnsemblMetazoa"/>
        </authorList>
    </citation>
    <scope>IDENTIFICATION</scope>
</reference>
<dbReference type="InterPro" id="IPR004094">
    <property type="entry name" value="Antistasin-like"/>
</dbReference>
<feature type="domain" description="Antistasin-like" evidence="3">
    <location>
        <begin position="109"/>
        <end position="135"/>
    </location>
</feature>
<dbReference type="SUPFAM" id="SSF57256">
    <property type="entry name" value="Elafin-like"/>
    <property type="match status" value="14"/>
</dbReference>
<dbReference type="InterPro" id="IPR050514">
    <property type="entry name" value="WAP_four-disulfide_core"/>
</dbReference>
<name>A0A7M7NLR5_STRPU</name>
<evidence type="ECO:0000256" key="1">
    <source>
        <dbReference type="ARBA" id="ARBA00022729"/>
    </source>
</evidence>
<sequence length="1437" mass="151233">MGTHSGSGIFLIEKAVDFFANLCELLNPNVIRSETFGRTCKLEMFRSGVLLILLVCLTASLVEAEKVGICPAIPLESFGSCGITCTSDDDCSGRDKCCSTGCGQSCMEPEPYVLCQMYCPHGFVLDTNGRPTCNCSQQTEIHEGECPVSDMIGICAETCAHDGNCSTNQKCCSNGCGHDCKDAVFPEKQGQCPALQDGGFGTCVAECQHDTQCSGSKKCCHNGCGQVCVDPTNSSPSYRPGTCPVGLLANGTMGVCADFCETDLDCPTHHKCCSNGCGHVCMAADSLQVIHEGSCPASGSPDDQNIVGLCVEACDNDGDCDENQKCCTNGCGHLCMRTESTPCPQVMCMMWCPYGFKQDSDGCNLCECANQTVIHEGECPVVAEGMMGICMTTCDHDGSCSANQKCCSNGCGHSCQDAVIPDASKAGSCPSTLSSDTVGICSDLCSSDTDCSETYKCCSNGCGHLCLAPVTYPVHTGSCPVGDLPNGASGICSEMCSHDGQCGPHQKCCSNGCGHTCITATDVSDECPDAICQLHVFCEHGFKRDESGCEICSCETPVGLHAGTCPVGLLPEGVVGTCDESCMEDDDCSETQKCCSNGCGHACVDVTTSRNATDLCPLMMCLMWCEHGNQKDQNGCDTCECNQHPVPSCPDVLCALYCPYGNQLDEGGCPMCACNEKLEDCPEVMCMLYCEHGYERHPSGCEICTCSQPPVIRPGVCPAPISPDRRSLQTNMCDNDEECPILQKCCSDGQFYGCVEAVDVPPMCPEIMCMQYCPHGFKKGRNGCDVCECNSQSAIHEGVCPILMGGMFGTCNDACEHDGNCLTNQKCCSNGCGHTCVDAIQPGDIKPGSCPRLENAGGALGRCEDHCVDDTSCSSTSKCCSNGCGRSCFEPDPTVITRPGTCPTGALSNGTMGACYEGCYDDGDCSTNQKCCSNGCGHACVTVVVDEPSPCPDMLCDMFCEFGFVRDGNGCDTCICNEKPAVHLGSCPTDGYDGVGVCMDECYNDDDCSANQKCCSNNCGHMCLEAVHAPVIHEGSCPVGNVPRGLLGLCAELCTDDSSCAANQKCCSNGCGHECIDMTPDCSDRVMCMMFCEHGNVKDGDGCDTCECIEPVICPAVLCMIFCEHGTQKDERGCNTCVCNTEPVTCPPIMCNMWCENGFEHDENGCDVCRCQSPVSCPEMMCMMYCENGFLRDEDGCSICSCYTPPVLHPGSCPVNLLPQGSAGICIQGCADDGSCSANQKCCSNGCGHVCMDAVVEPVKAGTCPVVRDGVFGTCVNMCGHDGNCDGDNKCCSNGCGLSCVEPGPSPKPGMCPNQTNSDSLGICVNECEHDHGCTEDKKCCHNGCGMTCNAPVPVTKAGECPAVLFNTIGLCVEDCNNDAGCPGHFKCCSNGCGHVCIDPSPDVSPLRASSQAPQKFFAAPFQVLLIACMALLSMRI</sequence>
<dbReference type="GeneID" id="590178"/>
<feature type="domain" description="WAP" evidence="4">
    <location>
        <begin position="793"/>
        <end position="840"/>
    </location>
</feature>
<evidence type="ECO:0000313" key="5">
    <source>
        <dbReference type="EnsemblMetazoa" id="XP_030837515"/>
    </source>
</evidence>
<feature type="domain" description="WAP" evidence="4">
    <location>
        <begin position="185"/>
        <end position="232"/>
    </location>
</feature>
<dbReference type="SUPFAM" id="SSF57262">
    <property type="entry name" value="Leech antihemostatic proteins"/>
    <property type="match status" value="10"/>
</dbReference>
<feature type="domain" description="WAP" evidence="4">
    <location>
        <begin position="472"/>
        <end position="521"/>
    </location>
</feature>
<dbReference type="GO" id="GO:0019731">
    <property type="term" value="P:antibacterial humoral response"/>
    <property type="evidence" value="ECO:0000318"/>
    <property type="project" value="GO_Central"/>
</dbReference>
<dbReference type="Gene3D" id="4.10.75.10">
    <property type="entry name" value="Elafin-like"/>
    <property type="match status" value="15"/>
</dbReference>
<keyword evidence="1" id="KW-0732">Signal</keyword>
<feature type="domain" description="Antistasin-like" evidence="3">
    <location>
        <begin position="1177"/>
        <end position="1202"/>
    </location>
</feature>
<protein>
    <submittedName>
        <fullName evidence="5">Uncharacterized protein</fullName>
    </submittedName>
</protein>
<keyword evidence="2" id="KW-1015">Disulfide bond</keyword>
<dbReference type="CDD" id="cd00199">
    <property type="entry name" value="WAP"/>
    <property type="match status" value="6"/>
</dbReference>
<dbReference type="GO" id="GO:0005615">
    <property type="term" value="C:extracellular space"/>
    <property type="evidence" value="ECO:0000318"/>
    <property type="project" value="GO_Central"/>
</dbReference>
<feature type="domain" description="Antistasin-like" evidence="3">
    <location>
        <begin position="1114"/>
        <end position="1139"/>
    </location>
</feature>
<dbReference type="RefSeq" id="XP_030837515.1">
    <property type="nucleotide sequence ID" value="XM_030981655.1"/>
</dbReference>
<feature type="domain" description="Antistasin-like" evidence="3">
    <location>
        <begin position="681"/>
        <end position="706"/>
    </location>
</feature>
<dbReference type="PANTHER" id="PTHR19441">
    <property type="entry name" value="WHEY ACDIC PROTEIN WAP"/>
    <property type="match status" value="1"/>
</dbReference>
<feature type="domain" description="WAP" evidence="4">
    <location>
        <begin position="558"/>
        <end position="607"/>
    </location>
</feature>
<dbReference type="InterPro" id="IPR006150">
    <property type="entry name" value="Cys_repeat_1"/>
</dbReference>
<feature type="domain" description="WAP" evidence="4">
    <location>
        <begin position="236"/>
        <end position="285"/>
    </location>
</feature>